<dbReference type="Proteomes" id="UP000321258">
    <property type="component" value="Unassembled WGS sequence"/>
</dbReference>
<organism evidence="2 3">
    <name type="scientific">Methylobacterium haplocladii</name>
    <dbReference type="NCBI Taxonomy" id="1176176"/>
    <lineage>
        <taxon>Bacteria</taxon>
        <taxon>Pseudomonadati</taxon>
        <taxon>Pseudomonadota</taxon>
        <taxon>Alphaproteobacteria</taxon>
        <taxon>Hyphomicrobiales</taxon>
        <taxon>Methylobacteriaceae</taxon>
        <taxon>Methylobacterium</taxon>
    </lineage>
</organism>
<accession>A0A512ISM2</accession>
<feature type="signal peptide" evidence="1">
    <location>
        <begin position="1"/>
        <end position="22"/>
    </location>
</feature>
<dbReference type="EMBL" id="BJZT01000032">
    <property type="protein sequence ID" value="GEP00639.1"/>
    <property type="molecule type" value="Genomic_DNA"/>
</dbReference>
<keyword evidence="1" id="KW-0732">Signal</keyword>
<comment type="caution">
    <text evidence="2">The sequence shown here is derived from an EMBL/GenBank/DDBJ whole genome shotgun (WGS) entry which is preliminary data.</text>
</comment>
<dbReference type="AlphaFoldDB" id="A0A512ISM2"/>
<evidence type="ECO:0000313" key="3">
    <source>
        <dbReference type="Proteomes" id="UP000321258"/>
    </source>
</evidence>
<gene>
    <name evidence="2" type="ORF">MHA02_30260</name>
</gene>
<evidence type="ECO:0000256" key="1">
    <source>
        <dbReference type="SAM" id="SignalP"/>
    </source>
</evidence>
<proteinExistence type="predicted"/>
<dbReference type="RefSeq" id="WP_170249287.1">
    <property type="nucleotide sequence ID" value="NZ_BJZT01000032.1"/>
</dbReference>
<sequence length="165" mass="17647">MQNRRAILTALIAVPLTGPLCAGQPHLDAALLDLGRRFDAAVAAHKAHVRAYFAADEAHTQALQAAKSAGRFKGLDAEAYAALHSQLIEPFNAALERDDELHDACGKLGEQIIAIQPKTLDGIAVLARVCQFESRQAWEAPKSREYDEDVLVALVDGILAVAATA</sequence>
<keyword evidence="3" id="KW-1185">Reference proteome</keyword>
<reference evidence="2 3" key="1">
    <citation type="submission" date="2019-07" db="EMBL/GenBank/DDBJ databases">
        <title>Whole genome shotgun sequence of Methylobacterium haplocladii NBRC 107714.</title>
        <authorList>
            <person name="Hosoyama A."/>
            <person name="Uohara A."/>
            <person name="Ohji S."/>
            <person name="Ichikawa N."/>
        </authorList>
    </citation>
    <scope>NUCLEOTIDE SEQUENCE [LARGE SCALE GENOMIC DNA]</scope>
    <source>
        <strain evidence="2 3">NBRC 107714</strain>
    </source>
</reference>
<protein>
    <submittedName>
        <fullName evidence="2">Uncharacterized protein</fullName>
    </submittedName>
</protein>
<feature type="chain" id="PRO_5022230439" evidence="1">
    <location>
        <begin position="23"/>
        <end position="165"/>
    </location>
</feature>
<name>A0A512ISM2_9HYPH</name>
<evidence type="ECO:0000313" key="2">
    <source>
        <dbReference type="EMBL" id="GEP00639.1"/>
    </source>
</evidence>